<dbReference type="EMBL" id="JAFJYC010000001">
    <property type="protein sequence ID" value="MBT9431049.1"/>
    <property type="molecule type" value="Genomic_DNA"/>
</dbReference>
<dbReference type="Proteomes" id="UP000811282">
    <property type="component" value="Unassembled WGS sequence"/>
</dbReference>
<keyword evidence="2" id="KW-1185">Reference proteome</keyword>
<organism evidence="1 2">
    <name type="scientific">Candidatus Sodalis endolongispinus</name>
    <dbReference type="NCBI Taxonomy" id="2812662"/>
    <lineage>
        <taxon>Bacteria</taxon>
        <taxon>Pseudomonadati</taxon>
        <taxon>Pseudomonadota</taxon>
        <taxon>Gammaproteobacteria</taxon>
        <taxon>Enterobacterales</taxon>
        <taxon>Bruguierivoracaceae</taxon>
        <taxon>Sodalis</taxon>
    </lineage>
</organism>
<evidence type="ECO:0000313" key="1">
    <source>
        <dbReference type="EMBL" id="MBT9431049.1"/>
    </source>
</evidence>
<dbReference type="RefSeq" id="WP_215668230.1">
    <property type="nucleotide sequence ID" value="NZ_JAFJYC010000001.1"/>
</dbReference>
<name>A0ABS5Y7S6_9GAMM</name>
<gene>
    <name evidence="1" type="ORF">JZM24_00640</name>
</gene>
<comment type="caution">
    <text evidence="1">The sequence shown here is derived from an EMBL/GenBank/DDBJ whole genome shotgun (WGS) entry which is preliminary data.</text>
</comment>
<sequence length="45" mass="4941">MKDSEMSQLWDDRAIQVVKNTGKVCAGCEKLHALTAEDQGTLTDC</sequence>
<accession>A0ABS5Y7S6</accession>
<evidence type="ECO:0000313" key="2">
    <source>
        <dbReference type="Proteomes" id="UP000811282"/>
    </source>
</evidence>
<proteinExistence type="predicted"/>
<protein>
    <submittedName>
        <fullName evidence="1">Uncharacterized protein</fullName>
    </submittedName>
</protein>
<reference evidence="1 2" key="1">
    <citation type="journal article" date="2021" name="Genome Biol. Evol.">
        <title>The evolution of interdependence in a four-way mealybug symbiosis.</title>
        <authorList>
            <person name="Garber A.I."/>
            <person name="Kupper M."/>
            <person name="Laetsch D.R."/>
            <person name="Weldon S.R."/>
            <person name="Ladinsky M.S."/>
            <person name="Bjorkman P.J."/>
            <person name="McCutcheon J.P."/>
        </authorList>
    </citation>
    <scope>NUCLEOTIDE SEQUENCE [LARGE SCALE GENOMIC DNA]</scope>
    <source>
        <strain evidence="1">SOD</strain>
    </source>
</reference>